<evidence type="ECO:0000256" key="2">
    <source>
        <dbReference type="ARBA" id="ARBA00023002"/>
    </source>
</evidence>
<dbReference type="InterPro" id="IPR036291">
    <property type="entry name" value="NAD(P)-bd_dom_sf"/>
</dbReference>
<evidence type="ECO:0000259" key="3">
    <source>
        <dbReference type="PROSITE" id="PS51176"/>
    </source>
</evidence>
<dbReference type="GO" id="GO:0004106">
    <property type="term" value="F:chorismate mutase activity"/>
    <property type="evidence" value="ECO:0007669"/>
    <property type="project" value="UniProtKB-EC"/>
</dbReference>
<dbReference type="InterPro" id="IPR003099">
    <property type="entry name" value="Prephen_DH"/>
</dbReference>
<dbReference type="PROSITE" id="PS51176">
    <property type="entry name" value="PDH_ADH"/>
    <property type="match status" value="1"/>
</dbReference>
<evidence type="ECO:0000256" key="1">
    <source>
        <dbReference type="ARBA" id="ARBA00007964"/>
    </source>
</evidence>
<evidence type="ECO:0000313" key="4">
    <source>
        <dbReference type="EMBL" id="MEP0863800.1"/>
    </source>
</evidence>
<dbReference type="Pfam" id="PF02153">
    <property type="entry name" value="PDH_N"/>
    <property type="match status" value="1"/>
</dbReference>
<dbReference type="Proteomes" id="UP001442494">
    <property type="component" value="Unassembled WGS sequence"/>
</dbReference>
<dbReference type="NCBIfam" id="NF008400">
    <property type="entry name" value="PRK11199.1"/>
    <property type="match status" value="1"/>
</dbReference>
<dbReference type="InterPro" id="IPR046825">
    <property type="entry name" value="PDH_C"/>
</dbReference>
<name>A0ABV0JK38_9CYAN</name>
<keyword evidence="4" id="KW-0413">Isomerase</keyword>
<dbReference type="GO" id="GO:0008977">
    <property type="term" value="F:prephenate dehydrogenase (NAD+) activity"/>
    <property type="evidence" value="ECO:0007669"/>
    <property type="project" value="UniProtKB-EC"/>
</dbReference>
<dbReference type="RefSeq" id="WP_190417359.1">
    <property type="nucleotide sequence ID" value="NZ_JAMPKK010000007.1"/>
</dbReference>
<dbReference type="SUPFAM" id="SSF51735">
    <property type="entry name" value="NAD(P)-binding Rossmann-fold domains"/>
    <property type="match status" value="1"/>
</dbReference>
<comment type="similarity">
    <text evidence="1">Belongs to the prephenate/arogenate dehydrogenase family.</text>
</comment>
<dbReference type="Gene3D" id="1.10.3660.10">
    <property type="entry name" value="6-phosphogluconate dehydrogenase C-terminal like domain"/>
    <property type="match status" value="1"/>
</dbReference>
<feature type="domain" description="Prephenate/arogenate dehydrogenase" evidence="3">
    <location>
        <begin position="75"/>
        <end position="338"/>
    </location>
</feature>
<gene>
    <name evidence="4" type="primary">tyrA</name>
    <name evidence="4" type="ORF">NDI37_04890</name>
</gene>
<keyword evidence="5" id="KW-1185">Reference proteome</keyword>
<dbReference type="InterPro" id="IPR046826">
    <property type="entry name" value="PDH_N"/>
</dbReference>
<dbReference type="Pfam" id="PF20463">
    <property type="entry name" value="PDH_C"/>
    <property type="match status" value="1"/>
</dbReference>
<dbReference type="PANTHER" id="PTHR21363:SF0">
    <property type="entry name" value="PREPHENATE DEHYDROGENASE [NADP(+)]"/>
    <property type="match status" value="1"/>
</dbReference>
<dbReference type="Gene3D" id="3.40.50.720">
    <property type="entry name" value="NAD(P)-binding Rossmann-like Domain"/>
    <property type="match status" value="1"/>
</dbReference>
<sequence length="346" mass="38770">MIPDKLKQTDQFLIKLLRDRISILSESEVPIEEQLSYIAPFLAQIGVPESVWENVVTSCLAGTSNFSSIDNVSPRQITIIGGLGRMGKLFTQQLSAAGHNVSILEHNDWDNADKLLSQADLVLISVPIDRTIDVIKRTAKYLSPTTALADITSIKTQPVQAMLDFHAGPVIGLHPMFGPTVKSFLSQKVVVCPGRNQDSFQWFLDFIESQGSKLIVCTPQEHDRMMVIIQATRHFSRFSLGVFLAAERIDIDRSLSMSTPSYRLEIDIVKRLFAQSPPLCVDIMLATEDRCQTIERLANTYSQLAKLVAQKDRSALIQEFETVQNFFAEEIIQPTEKEYTLNALVN</sequence>
<accession>A0ABV0JK38</accession>
<dbReference type="InterPro" id="IPR050812">
    <property type="entry name" value="Preph/Arog_dehydrog"/>
</dbReference>
<proteinExistence type="inferred from homology"/>
<dbReference type="PANTHER" id="PTHR21363">
    <property type="entry name" value="PREPHENATE DEHYDROGENASE"/>
    <property type="match status" value="1"/>
</dbReference>
<dbReference type="EC" id="1.3.1.12" evidence="4"/>
<dbReference type="InterPro" id="IPR008927">
    <property type="entry name" value="6-PGluconate_DH-like_C_sf"/>
</dbReference>
<comment type="caution">
    <text evidence="4">The sequence shown here is derived from an EMBL/GenBank/DDBJ whole genome shotgun (WGS) entry which is preliminary data.</text>
</comment>
<keyword evidence="2 4" id="KW-0560">Oxidoreductase</keyword>
<organism evidence="4 5">
    <name type="scientific">Funiculus sociatus GB2-A5</name>
    <dbReference type="NCBI Taxonomy" id="2933946"/>
    <lineage>
        <taxon>Bacteria</taxon>
        <taxon>Bacillati</taxon>
        <taxon>Cyanobacteriota</taxon>
        <taxon>Cyanophyceae</taxon>
        <taxon>Coleofasciculales</taxon>
        <taxon>Coleofasciculaceae</taxon>
        <taxon>Funiculus</taxon>
    </lineage>
</organism>
<dbReference type="SUPFAM" id="SSF48179">
    <property type="entry name" value="6-phosphogluconate dehydrogenase C-terminal domain-like"/>
    <property type="match status" value="1"/>
</dbReference>
<evidence type="ECO:0000313" key="5">
    <source>
        <dbReference type="Proteomes" id="UP001442494"/>
    </source>
</evidence>
<protein>
    <submittedName>
        <fullName evidence="4">Bifunctional chorismate mutase/prephenate dehydrogenase</fullName>
        <ecNumber evidence="4">1.3.1.12</ecNumber>
        <ecNumber evidence="4">5.4.99.5</ecNumber>
    </submittedName>
</protein>
<dbReference type="EC" id="5.4.99.5" evidence="4"/>
<reference evidence="4 5" key="1">
    <citation type="submission" date="2022-04" db="EMBL/GenBank/DDBJ databases">
        <title>Positive selection, recombination, and allopatry shape intraspecific diversity of widespread and dominant cyanobacteria.</title>
        <authorList>
            <person name="Wei J."/>
            <person name="Shu W."/>
            <person name="Hu C."/>
        </authorList>
    </citation>
    <scope>NUCLEOTIDE SEQUENCE [LARGE SCALE GENOMIC DNA]</scope>
    <source>
        <strain evidence="4 5">GB2-A5</strain>
    </source>
</reference>
<dbReference type="EMBL" id="JAMPKK010000007">
    <property type="protein sequence ID" value="MEP0863800.1"/>
    <property type="molecule type" value="Genomic_DNA"/>
</dbReference>